<dbReference type="SUPFAM" id="SSF50494">
    <property type="entry name" value="Trypsin-like serine proteases"/>
    <property type="match status" value="1"/>
</dbReference>
<dbReference type="InterPro" id="IPR009003">
    <property type="entry name" value="Peptidase_S1_PA"/>
</dbReference>
<dbReference type="AlphaFoldDB" id="A0A251X4U3"/>
<keyword evidence="2" id="KW-1185">Reference proteome</keyword>
<evidence type="ECO:0000313" key="2">
    <source>
        <dbReference type="Proteomes" id="UP000194798"/>
    </source>
</evidence>
<organism evidence="1 2">
    <name type="scientific">Thioflexithrix psekupsensis</name>
    <dbReference type="NCBI Taxonomy" id="1570016"/>
    <lineage>
        <taxon>Bacteria</taxon>
        <taxon>Pseudomonadati</taxon>
        <taxon>Pseudomonadota</taxon>
        <taxon>Gammaproteobacteria</taxon>
        <taxon>Thiotrichales</taxon>
        <taxon>Thioflexithrix</taxon>
    </lineage>
</organism>
<comment type="caution">
    <text evidence="1">The sequence shown here is derived from an EMBL/GenBank/DDBJ whole genome shotgun (WGS) entry which is preliminary data.</text>
</comment>
<sequence length="75" mass="8713">MLHHYDDIKDYAVKITVQGTKSGSGVIVKPTENASCFYILTARHTFKKDKSDELLDREIIYQNYVRYKNKLSSNI</sequence>
<dbReference type="Gene3D" id="2.40.10.10">
    <property type="entry name" value="Trypsin-like serine proteases"/>
    <property type="match status" value="1"/>
</dbReference>
<dbReference type="RefSeq" id="WP_086489147.1">
    <property type="nucleotide sequence ID" value="NZ_MSLT01000023.1"/>
</dbReference>
<evidence type="ECO:0008006" key="3">
    <source>
        <dbReference type="Google" id="ProtNLM"/>
    </source>
</evidence>
<name>A0A251X4U3_9GAMM</name>
<protein>
    <recommendedName>
        <fullName evidence="3">Peptidase S1 domain-containing protein</fullName>
    </recommendedName>
</protein>
<evidence type="ECO:0000313" key="1">
    <source>
        <dbReference type="EMBL" id="OUD12219.1"/>
    </source>
</evidence>
<dbReference type="EMBL" id="MSLT01000023">
    <property type="protein sequence ID" value="OUD12219.1"/>
    <property type="molecule type" value="Genomic_DNA"/>
</dbReference>
<gene>
    <name evidence="1" type="ORF">TPSD3_13940</name>
</gene>
<reference evidence="1 2" key="1">
    <citation type="submission" date="2016-12" db="EMBL/GenBank/DDBJ databases">
        <title>Thioflexothrix psekupsii D3 genome sequencing and assembly.</title>
        <authorList>
            <person name="Fomenkov A."/>
            <person name="Vincze T."/>
            <person name="Grabovich M."/>
            <person name="Anton B.P."/>
            <person name="Dubinina G."/>
            <person name="Orlova M."/>
            <person name="Belousova E."/>
            <person name="Roberts R.J."/>
        </authorList>
    </citation>
    <scope>NUCLEOTIDE SEQUENCE [LARGE SCALE GENOMIC DNA]</scope>
    <source>
        <strain evidence="1">D3</strain>
    </source>
</reference>
<dbReference type="InterPro" id="IPR043504">
    <property type="entry name" value="Peptidase_S1_PA_chymotrypsin"/>
</dbReference>
<dbReference type="Proteomes" id="UP000194798">
    <property type="component" value="Unassembled WGS sequence"/>
</dbReference>
<accession>A0A251X4U3</accession>
<proteinExistence type="predicted"/>